<feature type="compositionally biased region" description="Acidic residues" evidence="9">
    <location>
        <begin position="627"/>
        <end position="639"/>
    </location>
</feature>
<dbReference type="InterPro" id="IPR018181">
    <property type="entry name" value="Heat_shock_70_CS"/>
</dbReference>
<dbReference type="Gene3D" id="1.20.1270.10">
    <property type="match status" value="1"/>
</dbReference>
<feature type="modified residue" description="Phosphothreonine; by autocatalysis" evidence="7">
    <location>
        <position position="199"/>
    </location>
</feature>
<evidence type="ECO:0000256" key="4">
    <source>
        <dbReference type="ARBA" id="ARBA00022741"/>
    </source>
</evidence>
<evidence type="ECO:0000256" key="8">
    <source>
        <dbReference type="RuleBase" id="RU003322"/>
    </source>
</evidence>
<dbReference type="Pfam" id="PF00012">
    <property type="entry name" value="HSP70"/>
    <property type="match status" value="1"/>
</dbReference>
<evidence type="ECO:0000256" key="7">
    <source>
        <dbReference type="HAMAP-Rule" id="MF_00332"/>
    </source>
</evidence>
<keyword evidence="3 7" id="KW-0597">Phosphoprotein</keyword>
<evidence type="ECO:0000256" key="3">
    <source>
        <dbReference type="ARBA" id="ARBA00022553"/>
    </source>
</evidence>
<keyword evidence="6 7" id="KW-0346">Stress response</keyword>
<evidence type="ECO:0000256" key="5">
    <source>
        <dbReference type="ARBA" id="ARBA00022840"/>
    </source>
</evidence>
<dbReference type="Gene3D" id="3.30.420.40">
    <property type="match status" value="2"/>
</dbReference>
<dbReference type="NCBIfam" id="NF003520">
    <property type="entry name" value="PRK05183.1"/>
    <property type="match status" value="1"/>
</dbReference>
<dbReference type="EMBL" id="JAKEVZ010000009">
    <property type="protein sequence ID" value="MCF1751967.1"/>
    <property type="molecule type" value="Genomic_DNA"/>
</dbReference>
<proteinExistence type="evidence at transcript level"/>
<dbReference type="SUPFAM" id="SSF100920">
    <property type="entry name" value="Heat shock protein 70kD (HSP70), peptide-binding domain"/>
    <property type="match status" value="1"/>
</dbReference>
<protein>
    <recommendedName>
        <fullName evidence="2 7">Chaperone protein DnaK</fullName>
    </recommendedName>
    <alternativeName>
        <fullName evidence="7">HSP70</fullName>
    </alternativeName>
    <alternativeName>
        <fullName evidence="7">Heat shock 70 kDa protein</fullName>
    </alternativeName>
    <alternativeName>
        <fullName evidence="7">Heat shock protein 70</fullName>
    </alternativeName>
</protein>
<reference evidence="10 11" key="1">
    <citation type="submission" date="2022-01" db="EMBL/GenBank/DDBJ databases">
        <title>Mariniradius saccharolyticus sp. nov., isolated from sediment of a river.</title>
        <authorList>
            <person name="Liu H."/>
        </authorList>
    </citation>
    <scope>NUCLEOTIDE SEQUENCE [LARGE SCALE GENOMIC DNA]</scope>
    <source>
        <strain evidence="10 11">RY-2</strain>
    </source>
</reference>
<dbReference type="InterPro" id="IPR043129">
    <property type="entry name" value="ATPase_NBD"/>
</dbReference>
<dbReference type="PRINTS" id="PR00301">
    <property type="entry name" value="HEATSHOCK70"/>
</dbReference>
<dbReference type="Gene3D" id="3.90.640.10">
    <property type="entry name" value="Actin, Chain A, domain 4"/>
    <property type="match status" value="1"/>
</dbReference>
<comment type="similarity">
    <text evidence="1 7 8">Belongs to the heat shock protein 70 family.</text>
</comment>
<keyword evidence="11" id="KW-1185">Reference proteome</keyword>
<evidence type="ECO:0000256" key="9">
    <source>
        <dbReference type="SAM" id="MobiDB-lite"/>
    </source>
</evidence>
<evidence type="ECO:0000313" key="11">
    <source>
        <dbReference type="Proteomes" id="UP001201449"/>
    </source>
</evidence>
<dbReference type="NCBIfam" id="NF001413">
    <property type="entry name" value="PRK00290.1"/>
    <property type="match status" value="1"/>
</dbReference>
<dbReference type="PROSITE" id="PS00297">
    <property type="entry name" value="HSP70_1"/>
    <property type="match status" value="1"/>
</dbReference>
<dbReference type="Gene3D" id="2.60.34.10">
    <property type="entry name" value="Substrate Binding Domain Of DNAk, Chain A, domain 1"/>
    <property type="match status" value="1"/>
</dbReference>
<dbReference type="CDD" id="cd10234">
    <property type="entry name" value="ASKHA_NBD_HSP70_DnaK-like"/>
    <property type="match status" value="1"/>
</dbReference>
<evidence type="ECO:0000256" key="1">
    <source>
        <dbReference type="ARBA" id="ARBA00007381"/>
    </source>
</evidence>
<evidence type="ECO:0000256" key="2">
    <source>
        <dbReference type="ARBA" id="ARBA00014415"/>
    </source>
</evidence>
<dbReference type="InterPro" id="IPR029048">
    <property type="entry name" value="HSP70_C_sf"/>
</dbReference>
<keyword evidence="4 7" id="KW-0547">Nucleotide-binding</keyword>
<gene>
    <name evidence="7 10" type="primary">dnaK</name>
    <name evidence="10" type="ORF">L0U89_12905</name>
</gene>
<accession>A0ABS9BV77</accession>
<dbReference type="Proteomes" id="UP001201449">
    <property type="component" value="Unassembled WGS sequence"/>
</dbReference>
<comment type="induction">
    <text evidence="7">By stress conditions e.g. heat shock.</text>
</comment>
<dbReference type="SUPFAM" id="SSF53067">
    <property type="entry name" value="Actin-like ATPase domain"/>
    <property type="match status" value="2"/>
</dbReference>
<keyword evidence="5 7" id="KW-0067">ATP-binding</keyword>
<dbReference type="PANTHER" id="PTHR19375">
    <property type="entry name" value="HEAT SHOCK PROTEIN 70KDA"/>
    <property type="match status" value="1"/>
</dbReference>
<sequence length="639" mass="68632">MGKIIGIDLGTTNSCVAVMEGNEPVVIQNSEGRRTTPSIVAFLDNGNGERKVGDPAKRQAITNPSNTISSVKRFMGKKFSEVSEEKKHASYKVEPGPNDTVAIKIGDRSYTPQEISAMILQKMKSTAEDFLGQTVTEAVITVPAYFNDAERQATKEAGQIAGLDVKRIINEPTAAALAYGMDKKNKDMKIAVYDLGGGTFDISILELGDGVFEVKSTNGDVHLGGDDFDQVIINWLAQEFQTEEQMDLRKDPMALQRLKEAAEKAKIELSSSASTEINLPYITATQTGPKHLVRTLSRAKFEQLAESLIRRSMEPCKKALSDAGMTAADIDEVILVGGSTRIPRIQEEVEKFFGKKPSKGVNPDEVVAIGAAIQGGVLTGEVKDVLLLDVTPLSLGIETMGGVFTKLIEANTTIPSRKSEVFSTASDNQPAVDIHVLQGERPLAKDNRSIGRFQLSDIPPAPRGVPQIEVTFDIDANGILNVSAKDKGTGKEQKIKIEASSGLSQDDIERMKREAEANAASDKAEKEKIEKLNQADSLIFQTEKQLKEFGDKLSDGNKANISAALESLKNAHASKDIAGIDGAMANLNKAWESASQEMYNASQGAGATGGAQSGPQQGPSNAGDGVSDVDYEEVSEDKK</sequence>
<dbReference type="HAMAP" id="MF_00332">
    <property type="entry name" value="DnaK"/>
    <property type="match status" value="1"/>
</dbReference>
<dbReference type="SUPFAM" id="SSF100934">
    <property type="entry name" value="Heat shock protein 70kD (HSP70), C-terminal subdomain"/>
    <property type="match status" value="1"/>
</dbReference>
<dbReference type="PROSITE" id="PS01036">
    <property type="entry name" value="HSP70_3"/>
    <property type="match status" value="1"/>
</dbReference>
<feature type="region of interest" description="Disordered" evidence="9">
    <location>
        <begin position="600"/>
        <end position="639"/>
    </location>
</feature>
<dbReference type="InterPro" id="IPR013126">
    <property type="entry name" value="Hsp_70_fam"/>
</dbReference>
<dbReference type="InterPro" id="IPR029047">
    <property type="entry name" value="HSP70_peptide-bd_sf"/>
</dbReference>
<evidence type="ECO:0000313" key="10">
    <source>
        <dbReference type="EMBL" id="MCF1751967.1"/>
    </source>
</evidence>
<comment type="function">
    <text evidence="7">Acts as a chaperone.</text>
</comment>
<name>A0ABS9BV77_9BACT</name>
<comment type="caution">
    <text evidence="10">The sequence shown here is derived from an EMBL/GenBank/DDBJ whole genome shotgun (WGS) entry which is preliminary data.</text>
</comment>
<dbReference type="NCBIfam" id="TIGR02350">
    <property type="entry name" value="prok_dnaK"/>
    <property type="match status" value="1"/>
</dbReference>
<dbReference type="InterPro" id="IPR012725">
    <property type="entry name" value="Chaperone_DnaK"/>
</dbReference>
<dbReference type="RefSeq" id="WP_234861901.1">
    <property type="nucleotide sequence ID" value="NZ_JAKEVZ010000009.1"/>
</dbReference>
<dbReference type="PROSITE" id="PS00329">
    <property type="entry name" value="HSP70_2"/>
    <property type="match status" value="1"/>
</dbReference>
<evidence type="ECO:0000256" key="6">
    <source>
        <dbReference type="ARBA" id="ARBA00023016"/>
    </source>
</evidence>
<keyword evidence="7" id="KW-0143">Chaperone</keyword>
<organism evidence="10 11">
    <name type="scientific">Mariniradius sediminis</name>
    <dbReference type="NCBI Taxonomy" id="2909237"/>
    <lineage>
        <taxon>Bacteria</taxon>
        <taxon>Pseudomonadati</taxon>
        <taxon>Bacteroidota</taxon>
        <taxon>Cytophagia</taxon>
        <taxon>Cytophagales</taxon>
        <taxon>Cyclobacteriaceae</taxon>
        <taxon>Mariniradius</taxon>
    </lineage>
</organism>